<name>A0A377WD52_KLEPN</name>
<dbReference type="EMBL" id="UGLB01000003">
    <property type="protein sequence ID" value="STT50377.1"/>
    <property type="molecule type" value="Genomic_DNA"/>
</dbReference>
<evidence type="ECO:0000313" key="1">
    <source>
        <dbReference type="EMBL" id="STT50377.1"/>
    </source>
</evidence>
<evidence type="ECO:0000313" key="3">
    <source>
        <dbReference type="Proteomes" id="UP000254799"/>
    </source>
</evidence>
<evidence type="ECO:0000313" key="4">
    <source>
        <dbReference type="Proteomes" id="UP000255099"/>
    </source>
</evidence>
<accession>A0A377WD52</accession>
<gene>
    <name evidence="2" type="ORF">NCTC8849_01317</name>
    <name evidence="1" type="ORF">NCTC9637_05364</name>
</gene>
<organism evidence="2 3">
    <name type="scientific">Klebsiella pneumoniae</name>
    <dbReference type="NCBI Taxonomy" id="573"/>
    <lineage>
        <taxon>Bacteria</taxon>
        <taxon>Pseudomonadati</taxon>
        <taxon>Pseudomonadota</taxon>
        <taxon>Gammaproteobacteria</taxon>
        <taxon>Enterobacterales</taxon>
        <taxon>Enterobacteriaceae</taxon>
        <taxon>Klebsiella/Raoultella group</taxon>
        <taxon>Klebsiella</taxon>
        <taxon>Klebsiella pneumoniae complex</taxon>
    </lineage>
</organism>
<dbReference type="Proteomes" id="UP000255099">
    <property type="component" value="Unassembled WGS sequence"/>
</dbReference>
<proteinExistence type="predicted"/>
<reference evidence="3 4" key="1">
    <citation type="submission" date="2018-06" db="EMBL/GenBank/DDBJ databases">
        <authorList>
            <consortium name="Pathogen Informatics"/>
            <person name="Doyle S."/>
        </authorList>
    </citation>
    <scope>NUCLEOTIDE SEQUENCE [LARGE SCALE GENOMIC DNA]</scope>
    <source>
        <strain evidence="2 3">NCTC8849</strain>
        <strain evidence="1 4">NCTC9637</strain>
    </source>
</reference>
<dbReference type="Proteomes" id="UP000254799">
    <property type="component" value="Unassembled WGS sequence"/>
</dbReference>
<dbReference type="AlphaFoldDB" id="A0A377WD52"/>
<sequence>MSYASECLASQNFGSYAEAESYARTLSGVPVNEDLPWEHLVTSTSTELK</sequence>
<evidence type="ECO:0000313" key="2">
    <source>
        <dbReference type="EMBL" id="STT52770.1"/>
    </source>
</evidence>
<dbReference type="EMBL" id="UGLC01000002">
    <property type="protein sequence ID" value="STT52770.1"/>
    <property type="molecule type" value="Genomic_DNA"/>
</dbReference>
<protein>
    <submittedName>
        <fullName evidence="2">Uncharacterized protein</fullName>
    </submittedName>
</protein>